<comment type="caution">
    <text evidence="1">The sequence shown here is derived from an EMBL/GenBank/DDBJ whole genome shotgun (WGS) entry which is preliminary data.</text>
</comment>
<evidence type="ECO:0000313" key="2">
    <source>
        <dbReference type="Proteomes" id="UP001050691"/>
    </source>
</evidence>
<dbReference type="PANTHER" id="PTHR37331">
    <property type="entry name" value="YALI0F11671P"/>
    <property type="match status" value="1"/>
</dbReference>
<sequence length="239" mass="27024">MRTSLLSSSLRHARLCVQRQASCYSQRFSCLRNFQRLKSPVQLTKNPRFSPVVIHRHGYSTSELPSVLQDPVRPSICYHLMNAPNPLSPDLPAYAVSMLDTPPKNPRSPAIMGWLLAASTESNQEAGIQDFLENDEFLNVIHDLLRSVIQQNSDERLASEAIQLGFGWMHINDDRNLPEVGRISRPDDIIASVRVEDGKMLPETYSPMPTYRVCTTDGLTTLSPELEEKLIFKLRQLGH</sequence>
<name>A0AAV5ALG1_9AGAM</name>
<gene>
    <name evidence="1" type="ORF">Clacol_008781</name>
</gene>
<protein>
    <submittedName>
        <fullName evidence="1">Uncharacterized protein</fullName>
    </submittedName>
</protein>
<organism evidence="1 2">
    <name type="scientific">Clathrus columnatus</name>
    <dbReference type="NCBI Taxonomy" id="1419009"/>
    <lineage>
        <taxon>Eukaryota</taxon>
        <taxon>Fungi</taxon>
        <taxon>Dikarya</taxon>
        <taxon>Basidiomycota</taxon>
        <taxon>Agaricomycotina</taxon>
        <taxon>Agaricomycetes</taxon>
        <taxon>Phallomycetidae</taxon>
        <taxon>Phallales</taxon>
        <taxon>Clathraceae</taxon>
        <taxon>Clathrus</taxon>
    </lineage>
</organism>
<proteinExistence type="predicted"/>
<dbReference type="AlphaFoldDB" id="A0AAV5ALG1"/>
<accession>A0AAV5ALG1</accession>
<dbReference type="PANTHER" id="PTHR37331:SF1">
    <property type="entry name" value="YALI0F11671P"/>
    <property type="match status" value="1"/>
</dbReference>
<dbReference type="EMBL" id="BPWL01000010">
    <property type="protein sequence ID" value="GJJ14517.1"/>
    <property type="molecule type" value="Genomic_DNA"/>
</dbReference>
<keyword evidence="2" id="KW-1185">Reference proteome</keyword>
<reference evidence="1" key="1">
    <citation type="submission" date="2021-10" db="EMBL/GenBank/DDBJ databases">
        <title>De novo Genome Assembly of Clathrus columnatus (Basidiomycota, Fungi) Using Illumina and Nanopore Sequence Data.</title>
        <authorList>
            <person name="Ogiso-Tanaka E."/>
            <person name="Itagaki H."/>
            <person name="Hosoya T."/>
            <person name="Hosaka K."/>
        </authorList>
    </citation>
    <scope>NUCLEOTIDE SEQUENCE</scope>
    <source>
        <strain evidence="1">MO-923</strain>
    </source>
</reference>
<evidence type="ECO:0000313" key="1">
    <source>
        <dbReference type="EMBL" id="GJJ14517.1"/>
    </source>
</evidence>
<dbReference type="Proteomes" id="UP001050691">
    <property type="component" value="Unassembled WGS sequence"/>
</dbReference>